<evidence type="ECO:0000256" key="1">
    <source>
        <dbReference type="ARBA" id="ARBA00004196"/>
    </source>
</evidence>
<dbReference type="SUPFAM" id="SSF52833">
    <property type="entry name" value="Thioredoxin-like"/>
    <property type="match status" value="1"/>
</dbReference>
<organism evidence="6 7">
    <name type="scientific">Mesorhizobium sangaii</name>
    <dbReference type="NCBI Taxonomy" id="505389"/>
    <lineage>
        <taxon>Bacteria</taxon>
        <taxon>Pseudomonadati</taxon>
        <taxon>Pseudomonadota</taxon>
        <taxon>Alphaproteobacteria</taxon>
        <taxon>Hyphomicrobiales</taxon>
        <taxon>Phyllobacteriaceae</taxon>
        <taxon>Mesorhizobium</taxon>
    </lineage>
</organism>
<dbReference type="PANTHER" id="PTHR42852:SF6">
    <property type="entry name" value="THIOL:DISULFIDE INTERCHANGE PROTEIN DSBE"/>
    <property type="match status" value="1"/>
</dbReference>
<keyword evidence="7" id="KW-1185">Reference proteome</keyword>
<dbReference type="GO" id="GO:0017004">
    <property type="term" value="P:cytochrome complex assembly"/>
    <property type="evidence" value="ECO:0007669"/>
    <property type="project" value="UniProtKB-KW"/>
</dbReference>
<dbReference type="InterPro" id="IPR000866">
    <property type="entry name" value="AhpC/TSA"/>
</dbReference>
<dbReference type="Gene3D" id="1.25.40.10">
    <property type="entry name" value="Tetratricopeptide repeat domain"/>
    <property type="match status" value="1"/>
</dbReference>
<evidence type="ECO:0000313" key="6">
    <source>
        <dbReference type="EMBL" id="MBB6413961.1"/>
    </source>
</evidence>
<sequence>MVLQMESPAPLIKVEDWLRGEPLTNFQPDKVYIVEFWATWCGPCVAAMPHLMQLQEKYKDSGLEVVGVAADEEHAPTAVEARTKLDAWLTEKCSNLNYRIAFDYTGEMNKLWREPSLSVGIPASFVVDRDGHIAFIGHPMQLDEVLPKVLNGSWRTSDEAKAADKERIASHQRTAREQSLTKPIYAKLRPAMEARDWTAALAAIEEGLALMPDNIEFRRTHANLLLHKLRDMRAGLPLMRQLVEDAIDKKFEAVSWMVMALNQLFDPAMENSHLPRAERFAMGDKLSEQILTLNPPQGDGPLKFRWYLPVAQYYYESGNKDRAIELIEVALKSLGDPETMPDHIKQHYLSPLLQALANYTGENACYADLCVVPQNKAPENQTAVAS</sequence>
<evidence type="ECO:0000259" key="5">
    <source>
        <dbReference type="PROSITE" id="PS51352"/>
    </source>
</evidence>
<dbReference type="EMBL" id="JACHEF010000011">
    <property type="protein sequence ID" value="MBB6413961.1"/>
    <property type="molecule type" value="Genomic_DNA"/>
</dbReference>
<dbReference type="RefSeq" id="WP_184878170.1">
    <property type="nucleotide sequence ID" value="NZ_JACHEF010000011.1"/>
</dbReference>
<dbReference type="AlphaFoldDB" id="A0A841PJ00"/>
<dbReference type="Pfam" id="PF00578">
    <property type="entry name" value="AhpC-TSA"/>
    <property type="match status" value="1"/>
</dbReference>
<dbReference type="InterPro" id="IPR050553">
    <property type="entry name" value="Thioredoxin_ResA/DsbE_sf"/>
</dbReference>
<dbReference type="PANTHER" id="PTHR42852">
    <property type="entry name" value="THIOL:DISULFIDE INTERCHANGE PROTEIN DSBE"/>
    <property type="match status" value="1"/>
</dbReference>
<dbReference type="CDD" id="cd02966">
    <property type="entry name" value="TlpA_like_family"/>
    <property type="match status" value="1"/>
</dbReference>
<comment type="subcellular location">
    <subcellularLocation>
        <location evidence="1">Cell envelope</location>
    </subcellularLocation>
</comment>
<keyword evidence="6" id="KW-0413">Isomerase</keyword>
<dbReference type="InterPro" id="IPR036249">
    <property type="entry name" value="Thioredoxin-like_sf"/>
</dbReference>
<dbReference type="GO" id="GO:0030313">
    <property type="term" value="C:cell envelope"/>
    <property type="evidence" value="ECO:0007669"/>
    <property type="project" value="UniProtKB-SubCell"/>
</dbReference>
<keyword evidence="4" id="KW-0676">Redox-active center</keyword>
<evidence type="ECO:0000256" key="3">
    <source>
        <dbReference type="ARBA" id="ARBA00023157"/>
    </source>
</evidence>
<dbReference type="GO" id="GO:0016209">
    <property type="term" value="F:antioxidant activity"/>
    <property type="evidence" value="ECO:0007669"/>
    <property type="project" value="InterPro"/>
</dbReference>
<dbReference type="InterPro" id="IPR011990">
    <property type="entry name" value="TPR-like_helical_dom_sf"/>
</dbReference>
<name>A0A841PJ00_9HYPH</name>
<comment type="caution">
    <text evidence="6">The sequence shown here is derived from an EMBL/GenBank/DDBJ whole genome shotgun (WGS) entry which is preliminary data.</text>
</comment>
<dbReference type="Proteomes" id="UP000556329">
    <property type="component" value="Unassembled WGS sequence"/>
</dbReference>
<keyword evidence="2" id="KW-0201">Cytochrome c-type biogenesis</keyword>
<accession>A0A841PJ00</accession>
<dbReference type="Gene3D" id="3.40.30.10">
    <property type="entry name" value="Glutaredoxin"/>
    <property type="match status" value="1"/>
</dbReference>
<evidence type="ECO:0000256" key="2">
    <source>
        <dbReference type="ARBA" id="ARBA00022748"/>
    </source>
</evidence>
<evidence type="ECO:0000256" key="4">
    <source>
        <dbReference type="ARBA" id="ARBA00023284"/>
    </source>
</evidence>
<feature type="domain" description="Thioredoxin" evidence="5">
    <location>
        <begin position="3"/>
        <end position="169"/>
    </location>
</feature>
<evidence type="ECO:0000313" key="7">
    <source>
        <dbReference type="Proteomes" id="UP000556329"/>
    </source>
</evidence>
<proteinExistence type="predicted"/>
<dbReference type="GO" id="GO:0016853">
    <property type="term" value="F:isomerase activity"/>
    <property type="evidence" value="ECO:0007669"/>
    <property type="project" value="UniProtKB-KW"/>
</dbReference>
<dbReference type="GO" id="GO:0006950">
    <property type="term" value="P:response to stress"/>
    <property type="evidence" value="ECO:0007669"/>
    <property type="project" value="UniProtKB-ARBA"/>
</dbReference>
<dbReference type="GO" id="GO:0016491">
    <property type="term" value="F:oxidoreductase activity"/>
    <property type="evidence" value="ECO:0007669"/>
    <property type="project" value="InterPro"/>
</dbReference>
<keyword evidence="3" id="KW-1015">Disulfide bond</keyword>
<protein>
    <submittedName>
        <fullName evidence="6">Thiol-disulfide isomerase/thioredoxin</fullName>
    </submittedName>
</protein>
<gene>
    <name evidence="6" type="ORF">HNQ71_006670</name>
</gene>
<reference evidence="6 7" key="1">
    <citation type="submission" date="2020-08" db="EMBL/GenBank/DDBJ databases">
        <title>Genomic Encyclopedia of Type Strains, Phase IV (KMG-IV): sequencing the most valuable type-strain genomes for metagenomic binning, comparative biology and taxonomic classification.</title>
        <authorList>
            <person name="Goeker M."/>
        </authorList>
    </citation>
    <scope>NUCLEOTIDE SEQUENCE [LARGE SCALE GENOMIC DNA]</scope>
    <source>
        <strain evidence="6 7">DSM 100039</strain>
    </source>
</reference>
<dbReference type="PROSITE" id="PS51352">
    <property type="entry name" value="THIOREDOXIN_2"/>
    <property type="match status" value="1"/>
</dbReference>
<dbReference type="SUPFAM" id="SSF48452">
    <property type="entry name" value="TPR-like"/>
    <property type="match status" value="1"/>
</dbReference>
<dbReference type="InterPro" id="IPR013766">
    <property type="entry name" value="Thioredoxin_domain"/>
</dbReference>